<evidence type="ECO:0000313" key="2">
    <source>
        <dbReference type="EMBL" id="UJO13729.1"/>
    </source>
</evidence>
<feature type="compositionally biased region" description="Basic and acidic residues" evidence="1">
    <location>
        <begin position="48"/>
        <end position="88"/>
    </location>
</feature>
<name>A0A9Q8LAB9_PASFU</name>
<organism evidence="2 3">
    <name type="scientific">Passalora fulva</name>
    <name type="common">Tomato leaf mold</name>
    <name type="synonym">Cladosporium fulvum</name>
    <dbReference type="NCBI Taxonomy" id="5499"/>
    <lineage>
        <taxon>Eukaryota</taxon>
        <taxon>Fungi</taxon>
        <taxon>Dikarya</taxon>
        <taxon>Ascomycota</taxon>
        <taxon>Pezizomycotina</taxon>
        <taxon>Dothideomycetes</taxon>
        <taxon>Dothideomycetidae</taxon>
        <taxon>Mycosphaerellales</taxon>
        <taxon>Mycosphaerellaceae</taxon>
        <taxon>Fulvia</taxon>
    </lineage>
</organism>
<feature type="compositionally biased region" description="Polar residues" evidence="1">
    <location>
        <begin position="25"/>
        <end position="41"/>
    </location>
</feature>
<evidence type="ECO:0000313" key="3">
    <source>
        <dbReference type="Proteomes" id="UP000756132"/>
    </source>
</evidence>
<dbReference type="GeneID" id="71982542"/>
<sequence>MGEHLGSWDDDEVGDEVVARPPNSFDESFQPSRGSLNARSTTNKRKGRESEGEHDEKPEKERCVRRDGTEDTAKDKEHTDTTVGRDVDYEAGTDVSGTVLSNPGTLLTPFRGPQHRIESTLSIGTPSELTQVHPERVDKGRVSTVVPQPGGYPRQ</sequence>
<accession>A0A9Q8LAB9</accession>
<gene>
    <name evidence="2" type="ORF">CLAFUR5_02664</name>
</gene>
<feature type="compositionally biased region" description="Polar residues" evidence="1">
    <location>
        <begin position="95"/>
        <end position="105"/>
    </location>
</feature>
<dbReference type="KEGG" id="ffu:CLAFUR5_02664"/>
<reference evidence="2" key="1">
    <citation type="submission" date="2021-12" db="EMBL/GenBank/DDBJ databases">
        <authorList>
            <person name="Zaccaron A."/>
            <person name="Stergiopoulos I."/>
        </authorList>
    </citation>
    <scope>NUCLEOTIDE SEQUENCE</scope>
    <source>
        <strain evidence="2">Race5_Kim</strain>
    </source>
</reference>
<evidence type="ECO:0000256" key="1">
    <source>
        <dbReference type="SAM" id="MobiDB-lite"/>
    </source>
</evidence>
<dbReference type="AlphaFoldDB" id="A0A9Q8LAB9"/>
<dbReference type="RefSeq" id="XP_047758095.1">
    <property type="nucleotide sequence ID" value="XM_047901812.1"/>
</dbReference>
<dbReference type="EMBL" id="CP090164">
    <property type="protein sequence ID" value="UJO13729.1"/>
    <property type="molecule type" value="Genomic_DNA"/>
</dbReference>
<dbReference type="Proteomes" id="UP000756132">
    <property type="component" value="Chromosome 2"/>
</dbReference>
<reference evidence="2" key="2">
    <citation type="journal article" date="2022" name="Microb. Genom.">
        <title>A chromosome-scale genome assembly of the tomato pathogen Cladosporium fulvum reveals a compartmentalized genome architecture and the presence of a dispensable chromosome.</title>
        <authorList>
            <person name="Zaccaron A.Z."/>
            <person name="Chen L.H."/>
            <person name="Samaras A."/>
            <person name="Stergiopoulos I."/>
        </authorList>
    </citation>
    <scope>NUCLEOTIDE SEQUENCE</scope>
    <source>
        <strain evidence="2">Race5_Kim</strain>
    </source>
</reference>
<keyword evidence="3" id="KW-1185">Reference proteome</keyword>
<proteinExistence type="predicted"/>
<protein>
    <submittedName>
        <fullName evidence="2">Uncharacterized protein</fullName>
    </submittedName>
</protein>
<feature type="region of interest" description="Disordered" evidence="1">
    <location>
        <begin position="1"/>
        <end position="110"/>
    </location>
</feature>